<gene>
    <name evidence="3" type="ORF">ACFQE0_14140</name>
</gene>
<organism evidence="3 4">
    <name type="scientific">Methylobacterium komagatae</name>
    <dbReference type="NCBI Taxonomy" id="374425"/>
    <lineage>
        <taxon>Bacteria</taxon>
        <taxon>Pseudomonadati</taxon>
        <taxon>Pseudomonadota</taxon>
        <taxon>Alphaproteobacteria</taxon>
        <taxon>Hyphomicrobiales</taxon>
        <taxon>Methylobacteriaceae</taxon>
        <taxon>Methylobacterium</taxon>
    </lineage>
</organism>
<comment type="caution">
    <text evidence="3">The sequence shown here is derived from an EMBL/GenBank/DDBJ whole genome shotgun (WGS) entry which is preliminary data.</text>
</comment>
<feature type="region of interest" description="Disordered" evidence="1">
    <location>
        <begin position="229"/>
        <end position="264"/>
    </location>
</feature>
<keyword evidence="2" id="KW-0812">Transmembrane</keyword>
<reference evidence="4" key="1">
    <citation type="journal article" date="2019" name="Int. J. Syst. Evol. Microbiol.">
        <title>The Global Catalogue of Microorganisms (GCM) 10K type strain sequencing project: providing services to taxonomists for standard genome sequencing and annotation.</title>
        <authorList>
            <consortium name="The Broad Institute Genomics Platform"/>
            <consortium name="The Broad Institute Genome Sequencing Center for Infectious Disease"/>
            <person name="Wu L."/>
            <person name="Ma J."/>
        </authorList>
    </citation>
    <scope>NUCLEOTIDE SEQUENCE [LARGE SCALE GENOMIC DNA]</scope>
    <source>
        <strain evidence="4">CCUG 48316</strain>
    </source>
</reference>
<accession>A0ABW2BM33</accession>
<name>A0ABW2BM33_9HYPH</name>
<feature type="transmembrane region" description="Helical" evidence="2">
    <location>
        <begin position="7"/>
        <end position="26"/>
    </location>
</feature>
<sequence>MNLKEKLARAAAAIAAMVMAMIRAIFGGVKEAGQSIAADARMVAGGVREAVAHTAQLAGRGLAGPARALDFATGTVGSVLGVLLPRRPVGPRDVADAAVNRDNRRPAALPVGQIPPAARAELQEVMMLGGAVQRAAEARASGDLGRAAFLDQDLPPNVGAWLAGLSPNDLRHIARAEITHVAAHVQGRAALAGIPAVPPLASQPAPAALDTRKLLAEIRARAATDRAEVAAMMKRGPRPVLPTEDDAEEYAPRRSGPGPRPAFG</sequence>
<dbReference type="Proteomes" id="UP001596292">
    <property type="component" value="Unassembled WGS sequence"/>
</dbReference>
<evidence type="ECO:0008006" key="5">
    <source>
        <dbReference type="Google" id="ProtNLM"/>
    </source>
</evidence>
<proteinExistence type="predicted"/>
<evidence type="ECO:0000256" key="1">
    <source>
        <dbReference type="SAM" id="MobiDB-lite"/>
    </source>
</evidence>
<keyword evidence="4" id="KW-1185">Reference proteome</keyword>
<keyword evidence="2" id="KW-0472">Membrane</keyword>
<evidence type="ECO:0000313" key="3">
    <source>
        <dbReference type="EMBL" id="MFC6790650.1"/>
    </source>
</evidence>
<protein>
    <recommendedName>
        <fullName evidence="5">DUF937 domain-containing protein</fullName>
    </recommendedName>
</protein>
<evidence type="ECO:0000256" key="2">
    <source>
        <dbReference type="SAM" id="Phobius"/>
    </source>
</evidence>
<evidence type="ECO:0000313" key="4">
    <source>
        <dbReference type="Proteomes" id="UP001596292"/>
    </source>
</evidence>
<dbReference type="EMBL" id="JBHSWN010000001">
    <property type="protein sequence ID" value="MFC6790650.1"/>
    <property type="molecule type" value="Genomic_DNA"/>
</dbReference>
<keyword evidence="2" id="KW-1133">Transmembrane helix</keyword>
<dbReference type="RefSeq" id="WP_378970681.1">
    <property type="nucleotide sequence ID" value="NZ_JBHSWN010000001.1"/>
</dbReference>